<dbReference type="Pfam" id="PF07728">
    <property type="entry name" value="AAA_5"/>
    <property type="match status" value="1"/>
</dbReference>
<evidence type="ECO:0000256" key="1">
    <source>
        <dbReference type="SAM" id="MobiDB-lite"/>
    </source>
</evidence>
<feature type="region of interest" description="Disordered" evidence="1">
    <location>
        <begin position="27"/>
        <end position="52"/>
    </location>
</feature>
<protein>
    <submittedName>
        <fullName evidence="3">MoxR-like ATPases</fullName>
    </submittedName>
</protein>
<proteinExistence type="predicted"/>
<name>A0A6S6TZB3_9BACT</name>
<dbReference type="InterPro" id="IPR011704">
    <property type="entry name" value="ATPase_dyneun-rel_AAA"/>
</dbReference>
<feature type="domain" description="AAA+ ATPase" evidence="2">
    <location>
        <begin position="70"/>
        <end position="255"/>
    </location>
</feature>
<dbReference type="InterPro" id="IPR027417">
    <property type="entry name" value="P-loop_NTPase"/>
</dbReference>
<dbReference type="GO" id="GO:0005524">
    <property type="term" value="F:ATP binding"/>
    <property type="evidence" value="ECO:0007669"/>
    <property type="project" value="InterPro"/>
</dbReference>
<organism evidence="3">
    <name type="scientific">uncultured Sulfurovum sp</name>
    <dbReference type="NCBI Taxonomy" id="269237"/>
    <lineage>
        <taxon>Bacteria</taxon>
        <taxon>Pseudomonadati</taxon>
        <taxon>Campylobacterota</taxon>
        <taxon>Epsilonproteobacteria</taxon>
        <taxon>Campylobacterales</taxon>
        <taxon>Sulfurovaceae</taxon>
        <taxon>Sulfurovum</taxon>
        <taxon>environmental samples</taxon>
    </lineage>
</organism>
<reference evidence="3" key="1">
    <citation type="submission" date="2020-01" db="EMBL/GenBank/DDBJ databases">
        <authorList>
            <person name="Meier V. D."/>
            <person name="Meier V D."/>
        </authorList>
    </citation>
    <scope>NUCLEOTIDE SEQUENCE</scope>
    <source>
        <strain evidence="3">HLG_WM_MAG_05</strain>
    </source>
</reference>
<dbReference type="Gene3D" id="3.40.50.300">
    <property type="entry name" value="P-loop containing nucleotide triphosphate hydrolases"/>
    <property type="match status" value="1"/>
</dbReference>
<dbReference type="GO" id="GO:0016887">
    <property type="term" value="F:ATP hydrolysis activity"/>
    <property type="evidence" value="ECO:0007669"/>
    <property type="project" value="InterPro"/>
</dbReference>
<dbReference type="SMART" id="SM00382">
    <property type="entry name" value="AAA"/>
    <property type="match status" value="1"/>
</dbReference>
<sequence>MSNENNKELDIPEWCYYRGDNTVGRDINLPDAPPWRDKSSKNEQGNDESQNAYRPLCEKEIKMVNAALILRRPLLITGKPGSGKSSLAEAVRKELGLGEKVLHWRITTQSKFTDGLYSYDALARLQDIQFKSKKDGELLAEDIKHYLSLEALGTAFASKTQRVVLIDEIDKSQVDLPNNLLHLFEENEFEIPELKRLGKEFIPFDDEDNYETVQEGVVKSNIETFPLIIMTSNGERDFPPAFMRRCLHLDMKLPDAKDLALIVNRHFETVSKKVNQEDLKRIIKSFLEERDKDENKTYLSTDQLLNAVYLMHEKKIDITKEDDIKDGTFRNLLG</sequence>
<dbReference type="AlphaFoldDB" id="A0A6S6TZB3"/>
<dbReference type="InterPro" id="IPR003593">
    <property type="entry name" value="AAA+_ATPase"/>
</dbReference>
<dbReference type="SUPFAM" id="SSF52540">
    <property type="entry name" value="P-loop containing nucleoside triphosphate hydrolases"/>
    <property type="match status" value="1"/>
</dbReference>
<accession>A0A6S6TZB3</accession>
<dbReference type="EMBL" id="CACVAU010000079">
    <property type="protein sequence ID" value="CAA6824794.1"/>
    <property type="molecule type" value="Genomic_DNA"/>
</dbReference>
<evidence type="ECO:0000259" key="2">
    <source>
        <dbReference type="SMART" id="SM00382"/>
    </source>
</evidence>
<dbReference type="CDD" id="cd00009">
    <property type="entry name" value="AAA"/>
    <property type="match status" value="1"/>
</dbReference>
<gene>
    <name evidence="3" type="ORF">HELGO_WM6961</name>
</gene>
<evidence type="ECO:0000313" key="3">
    <source>
        <dbReference type="EMBL" id="CAA6824794.1"/>
    </source>
</evidence>